<dbReference type="RefSeq" id="XP_034103320.1">
    <property type="nucleotide sequence ID" value="XM_034247429.2"/>
</dbReference>
<keyword evidence="2" id="KW-1185">Reference proteome</keyword>
<dbReference type="AlphaFoldDB" id="A0A6P8WXH9"/>
<dbReference type="OrthoDB" id="8010101at2759"/>
<feature type="compositionally biased region" description="Basic and acidic residues" evidence="1">
    <location>
        <begin position="196"/>
        <end position="210"/>
    </location>
</feature>
<sequence>MLDDFAALNLRPANLKDNNMERAATVTTADLDACSLSSLESESDLSLAFERDHDEPTDCDELPAFEIRAFSPHGRTPSPIDDLNLSDIEATPKAENGQQEQSSPGRQNNPDFVALHEINAQISAPNENAAGNESIASITRANSLETIFEGVFLQTPPRETLNKSGNSGSANRSTPKRSRVNLMELVAMNRLANGGKENKSPSKEKPNELT</sequence>
<reference evidence="3" key="1">
    <citation type="submission" date="2025-08" db="UniProtKB">
        <authorList>
            <consortium name="RefSeq"/>
        </authorList>
    </citation>
    <scope>IDENTIFICATION</scope>
    <source>
        <strain evidence="3">15112-1751.03</strain>
        <tissue evidence="3">Whole Adult</tissue>
    </source>
</reference>
<dbReference type="Proteomes" id="UP000515160">
    <property type="component" value="Chromosome 3"/>
</dbReference>
<gene>
    <name evidence="3" type="primary">LOC117567431</name>
</gene>
<evidence type="ECO:0000256" key="1">
    <source>
        <dbReference type="SAM" id="MobiDB-lite"/>
    </source>
</evidence>
<accession>A0A6P8WXH9</accession>
<feature type="compositionally biased region" description="Polar residues" evidence="1">
    <location>
        <begin position="162"/>
        <end position="173"/>
    </location>
</feature>
<dbReference type="GeneID" id="117567431"/>
<proteinExistence type="predicted"/>
<feature type="region of interest" description="Disordered" evidence="1">
    <location>
        <begin position="155"/>
        <end position="210"/>
    </location>
</feature>
<organism evidence="2 3">
    <name type="scientific">Drosophila albomicans</name>
    <name type="common">Fruit fly</name>
    <dbReference type="NCBI Taxonomy" id="7291"/>
    <lineage>
        <taxon>Eukaryota</taxon>
        <taxon>Metazoa</taxon>
        <taxon>Ecdysozoa</taxon>
        <taxon>Arthropoda</taxon>
        <taxon>Hexapoda</taxon>
        <taxon>Insecta</taxon>
        <taxon>Pterygota</taxon>
        <taxon>Neoptera</taxon>
        <taxon>Endopterygota</taxon>
        <taxon>Diptera</taxon>
        <taxon>Brachycera</taxon>
        <taxon>Muscomorpha</taxon>
        <taxon>Ephydroidea</taxon>
        <taxon>Drosophilidae</taxon>
        <taxon>Drosophila</taxon>
    </lineage>
</organism>
<evidence type="ECO:0000313" key="3">
    <source>
        <dbReference type="RefSeq" id="XP_034103320.1"/>
    </source>
</evidence>
<evidence type="ECO:0000313" key="2">
    <source>
        <dbReference type="Proteomes" id="UP000515160"/>
    </source>
</evidence>
<name>A0A6P8WXH9_DROAB</name>
<protein>
    <submittedName>
        <fullName evidence="3">Uncharacterized protein LOC117567431</fullName>
    </submittedName>
</protein>